<keyword evidence="4" id="KW-1133">Transmembrane helix</keyword>
<keyword evidence="7" id="KW-1185">Reference proteome</keyword>
<dbReference type="InterPro" id="IPR001940">
    <property type="entry name" value="Peptidase_S1C"/>
</dbReference>
<evidence type="ECO:0000256" key="4">
    <source>
        <dbReference type="SAM" id="Phobius"/>
    </source>
</evidence>
<feature type="domain" description="PDZ" evidence="5">
    <location>
        <begin position="307"/>
        <end position="395"/>
    </location>
</feature>
<dbReference type="AlphaFoldDB" id="A0A4V3I9D4"/>
<dbReference type="Pfam" id="PF13365">
    <property type="entry name" value="Trypsin_2"/>
    <property type="match status" value="1"/>
</dbReference>
<accession>A0A4V3I9D4</accession>
<feature type="transmembrane region" description="Helical" evidence="4">
    <location>
        <begin position="85"/>
        <end position="107"/>
    </location>
</feature>
<dbReference type="InterPro" id="IPR041489">
    <property type="entry name" value="PDZ_6"/>
</dbReference>
<comment type="caution">
    <text evidence="6">The sequence shown here is derived from an EMBL/GenBank/DDBJ whole genome shotgun (WGS) entry which is preliminary data.</text>
</comment>
<protein>
    <submittedName>
        <fullName evidence="6">Serine protease</fullName>
    </submittedName>
</protein>
<gene>
    <name evidence="6" type="ORF">E3N84_02915</name>
</gene>
<dbReference type="GO" id="GO:0006508">
    <property type="term" value="P:proteolysis"/>
    <property type="evidence" value="ECO:0007669"/>
    <property type="project" value="UniProtKB-KW"/>
</dbReference>
<evidence type="ECO:0000256" key="3">
    <source>
        <dbReference type="ARBA" id="ARBA00022801"/>
    </source>
</evidence>
<dbReference type="EMBL" id="SOFI01000003">
    <property type="protein sequence ID" value="TFB79098.1"/>
    <property type="molecule type" value="Genomic_DNA"/>
</dbReference>
<evidence type="ECO:0000256" key="2">
    <source>
        <dbReference type="ARBA" id="ARBA00022670"/>
    </source>
</evidence>
<dbReference type="Pfam" id="PF17820">
    <property type="entry name" value="PDZ_6"/>
    <property type="match status" value="1"/>
</dbReference>
<evidence type="ECO:0000313" key="6">
    <source>
        <dbReference type="EMBL" id="TFB79098.1"/>
    </source>
</evidence>
<dbReference type="Gene3D" id="2.30.42.10">
    <property type="match status" value="1"/>
</dbReference>
<dbReference type="SMART" id="SM00228">
    <property type="entry name" value="PDZ"/>
    <property type="match status" value="1"/>
</dbReference>
<dbReference type="PRINTS" id="PR00834">
    <property type="entry name" value="PROTEASES2C"/>
</dbReference>
<dbReference type="OrthoDB" id="9758917at2"/>
<organism evidence="6 7">
    <name type="scientific">Terrimesophilobacter mesophilus</name>
    <dbReference type="NCBI Taxonomy" id="433647"/>
    <lineage>
        <taxon>Bacteria</taxon>
        <taxon>Bacillati</taxon>
        <taxon>Actinomycetota</taxon>
        <taxon>Actinomycetes</taxon>
        <taxon>Micrococcales</taxon>
        <taxon>Microbacteriaceae</taxon>
        <taxon>Terrimesophilobacter</taxon>
    </lineage>
</organism>
<evidence type="ECO:0000259" key="5">
    <source>
        <dbReference type="PROSITE" id="PS50106"/>
    </source>
</evidence>
<keyword evidence="4" id="KW-0812">Transmembrane</keyword>
<dbReference type="InterPro" id="IPR036034">
    <property type="entry name" value="PDZ_sf"/>
</dbReference>
<name>A0A4V3I9D4_9MICO</name>
<dbReference type="Gene3D" id="2.40.10.10">
    <property type="entry name" value="Trypsin-like serine proteases"/>
    <property type="match status" value="2"/>
</dbReference>
<dbReference type="PROSITE" id="PS50106">
    <property type="entry name" value="PDZ"/>
    <property type="match status" value="1"/>
</dbReference>
<dbReference type="InterPro" id="IPR009003">
    <property type="entry name" value="Peptidase_S1_PA"/>
</dbReference>
<dbReference type="InterPro" id="IPR051201">
    <property type="entry name" value="Chloro_Bact_Ser_Proteases"/>
</dbReference>
<dbReference type="PANTHER" id="PTHR43343">
    <property type="entry name" value="PEPTIDASE S12"/>
    <property type="match status" value="1"/>
</dbReference>
<keyword evidence="3" id="KW-0378">Hydrolase</keyword>
<reference evidence="6 7" key="1">
    <citation type="submission" date="2019-03" db="EMBL/GenBank/DDBJ databases">
        <title>Genomics of glacier-inhabiting Cryobacterium strains.</title>
        <authorList>
            <person name="Liu Q."/>
            <person name="Xin Y.-H."/>
        </authorList>
    </citation>
    <scope>NUCLEOTIDE SEQUENCE [LARGE SCALE GENOMIC DNA]</scope>
    <source>
        <strain evidence="6 7">CGMCC 1.10440</strain>
    </source>
</reference>
<dbReference type="SUPFAM" id="SSF50494">
    <property type="entry name" value="Trypsin-like serine proteases"/>
    <property type="match status" value="1"/>
</dbReference>
<dbReference type="InterPro" id="IPR043504">
    <property type="entry name" value="Peptidase_S1_PA_chymotrypsin"/>
</dbReference>
<evidence type="ECO:0000256" key="1">
    <source>
        <dbReference type="ARBA" id="ARBA00010541"/>
    </source>
</evidence>
<evidence type="ECO:0000313" key="7">
    <source>
        <dbReference type="Proteomes" id="UP000298488"/>
    </source>
</evidence>
<dbReference type="PANTHER" id="PTHR43343:SF3">
    <property type="entry name" value="PROTEASE DO-LIKE 8, CHLOROPLASTIC"/>
    <property type="match status" value="1"/>
</dbReference>
<sequence length="581" mass="61272">MDPDLGLVAAAKKEQTEQHEFRVAPRRNDHTIEPPTPVFAYWGRESSNRSLRTAMLASHAGDAHPLQQEELVPQITTKRGRGVRYIGMLAACSAATFALSGCMGFSVQAGPPPVDFKGVQSATIQIQAQGTFIPAGTTEPSESAARGSGFIIDSSGLAVTNNHVVVGAGTLKVWLGGDSSKQFNAKVLGASECLDLAVIQLDKGTYPYMAWHDGSIETALDVYSAGFPLGDPTFTMTKGIVSKNDVKQDDSWASLDHVIEHDARIRGGNSGGPLVDPSGRVVGVNYAGRDDLDYNYAIHRDQVLPVLADLKKGKPVLSLGINAQALAPADDGTPNGIWIESVAAGGPADVTGIKPGDVLIAMAGVTLARDGSLADYCQVLKTQGVDATIDYQVYRPSDNSVYEGQFNGKEIKLVSSGNGSSGAVGNFVTATDDTGAVSVQVPNTWSQTDGASFTDDNGSTFYSITATPDMATFNKSWAVPGVQVAASMDAVNSDLVQIITNYKQGSGKDCTLDSEGPYDDGYYVGQFAYFTGCAGSSTDFGILATTDVGKTHLMLVYVQLVSDQDKDVVLTNILNTFNASF</sequence>
<proteinExistence type="inferred from homology"/>
<dbReference type="GO" id="GO:0004252">
    <property type="term" value="F:serine-type endopeptidase activity"/>
    <property type="evidence" value="ECO:0007669"/>
    <property type="project" value="InterPro"/>
</dbReference>
<dbReference type="Proteomes" id="UP000298488">
    <property type="component" value="Unassembled WGS sequence"/>
</dbReference>
<dbReference type="SUPFAM" id="SSF50156">
    <property type="entry name" value="PDZ domain-like"/>
    <property type="match status" value="1"/>
</dbReference>
<comment type="similarity">
    <text evidence="1">Belongs to the peptidase S1C family.</text>
</comment>
<keyword evidence="2 6" id="KW-0645">Protease</keyword>
<dbReference type="InterPro" id="IPR001478">
    <property type="entry name" value="PDZ"/>
</dbReference>
<keyword evidence="4" id="KW-0472">Membrane</keyword>